<feature type="transmembrane region" description="Helical" evidence="1">
    <location>
        <begin position="25"/>
        <end position="45"/>
    </location>
</feature>
<evidence type="ECO:0000256" key="1">
    <source>
        <dbReference type="SAM" id="Phobius"/>
    </source>
</evidence>
<keyword evidence="3" id="KW-1185">Reference proteome</keyword>
<accession>A0A543B1N5</accession>
<evidence type="ECO:0000313" key="3">
    <source>
        <dbReference type="Proteomes" id="UP000317043"/>
    </source>
</evidence>
<evidence type="ECO:0000313" key="2">
    <source>
        <dbReference type="EMBL" id="TQL78731.1"/>
    </source>
</evidence>
<feature type="transmembrane region" description="Helical" evidence="1">
    <location>
        <begin position="126"/>
        <end position="146"/>
    </location>
</feature>
<dbReference type="AlphaFoldDB" id="A0A543B1N5"/>
<gene>
    <name evidence="2" type="ORF">FB566_4323</name>
</gene>
<feature type="transmembrane region" description="Helical" evidence="1">
    <location>
        <begin position="96"/>
        <end position="114"/>
    </location>
</feature>
<dbReference type="RefSeq" id="WP_211347806.1">
    <property type="nucleotide sequence ID" value="NZ_JBHTGS010000003.1"/>
</dbReference>
<keyword evidence="1" id="KW-1133">Transmembrane helix</keyword>
<proteinExistence type="predicted"/>
<dbReference type="EMBL" id="VFOW01000001">
    <property type="protein sequence ID" value="TQL78731.1"/>
    <property type="molecule type" value="Genomic_DNA"/>
</dbReference>
<keyword evidence="1" id="KW-0812">Transmembrane</keyword>
<organism evidence="2 3">
    <name type="scientific">Stackebrandtia endophytica</name>
    <dbReference type="NCBI Taxonomy" id="1496996"/>
    <lineage>
        <taxon>Bacteria</taxon>
        <taxon>Bacillati</taxon>
        <taxon>Actinomycetota</taxon>
        <taxon>Actinomycetes</taxon>
        <taxon>Glycomycetales</taxon>
        <taxon>Glycomycetaceae</taxon>
        <taxon>Stackebrandtia</taxon>
    </lineage>
</organism>
<dbReference type="InParanoid" id="A0A543B1N5"/>
<comment type="caution">
    <text evidence="2">The sequence shown here is derived from an EMBL/GenBank/DDBJ whole genome shotgun (WGS) entry which is preliminary data.</text>
</comment>
<reference evidence="2 3" key="1">
    <citation type="submission" date="2019-06" db="EMBL/GenBank/DDBJ databases">
        <title>Sequencing the genomes of 1000 actinobacteria strains.</title>
        <authorList>
            <person name="Klenk H.-P."/>
        </authorList>
    </citation>
    <scope>NUCLEOTIDE SEQUENCE [LARGE SCALE GENOMIC DNA]</scope>
    <source>
        <strain evidence="2 3">DSM 45928</strain>
    </source>
</reference>
<dbReference type="Proteomes" id="UP000317043">
    <property type="component" value="Unassembled WGS sequence"/>
</dbReference>
<keyword evidence="1" id="KW-0472">Membrane</keyword>
<name>A0A543B1N5_9ACTN</name>
<sequence length="172" mass="18022">MGRIVRNLGEGVTKHYWYPGQKSDWIKSGIAVGAGVLAFVLSLVITQNSLVAATLGSSTTTGIGGALLGRRDVTALQEFHDMAAERRAAVADSGRAAWRGTVQGFVCAAAAVFVFNMPQTGFVADWLLPIVPAIVGALAHTGGMVYERMGQLGKAASESTGRSSSKELEPTR</sequence>
<protein>
    <submittedName>
        <fullName evidence="2">Uncharacterized protein</fullName>
    </submittedName>
</protein>